<accession>A0A6I2L501</accession>
<gene>
    <name evidence="2" type="ORF">GJ699_17115</name>
</gene>
<name>A0A6I2L501_9BURK</name>
<feature type="signal peptide" evidence="1">
    <location>
        <begin position="1"/>
        <end position="25"/>
    </location>
</feature>
<protein>
    <recommendedName>
        <fullName evidence="4">Outer envelope protein</fullName>
    </recommendedName>
</protein>
<dbReference type="GO" id="GO:0009279">
    <property type="term" value="C:cell outer membrane"/>
    <property type="evidence" value="ECO:0007669"/>
    <property type="project" value="InterPro"/>
</dbReference>
<dbReference type="Gene3D" id="2.40.230.20">
    <property type="entry name" value="Nucleoside-specific channel-forming protein, Tsx-like"/>
    <property type="match status" value="1"/>
</dbReference>
<evidence type="ECO:0000313" key="2">
    <source>
        <dbReference type="EMBL" id="MRW91716.1"/>
    </source>
</evidence>
<proteinExistence type="predicted"/>
<evidence type="ECO:0000256" key="1">
    <source>
        <dbReference type="SAM" id="SignalP"/>
    </source>
</evidence>
<dbReference type="EMBL" id="WKJK01000008">
    <property type="protein sequence ID" value="MRW91716.1"/>
    <property type="molecule type" value="Genomic_DNA"/>
</dbReference>
<dbReference type="RefSeq" id="WP_154378375.1">
    <property type="nucleotide sequence ID" value="NZ_WKJK01000008.1"/>
</dbReference>
<dbReference type="InterPro" id="IPR036777">
    <property type="entry name" value="Channel_Tsx-like_sf"/>
</dbReference>
<organism evidence="2 3">
    <name type="scientific">Duganella guangzhouensis</name>
    <dbReference type="NCBI Taxonomy" id="2666084"/>
    <lineage>
        <taxon>Bacteria</taxon>
        <taxon>Pseudomonadati</taxon>
        <taxon>Pseudomonadota</taxon>
        <taxon>Betaproteobacteria</taxon>
        <taxon>Burkholderiales</taxon>
        <taxon>Oxalobacteraceae</taxon>
        <taxon>Telluria group</taxon>
        <taxon>Duganella</taxon>
    </lineage>
</organism>
<comment type="caution">
    <text evidence="2">The sequence shown here is derived from an EMBL/GenBank/DDBJ whole genome shotgun (WGS) entry which is preliminary data.</text>
</comment>
<sequence length="281" mass="30562">MTDQRTMALRAMPAIALAFCINAHAQQSWNETTVGARYASDFYFPGSDAKVAQKIATLNTTGGFQYGGYMFNVDYLISDSNNPEANGNAGAREIYSVSRINWSAAKILGTQFDNGIVRDVGLMTGYDLNTKNDAYAAAGRTWMIGPSVQLAVPRGYWSVTAGLSKETNHNGIVHADVHYDTAWRAETSWMTPFAIGPASVVFKGFVTVTGPKGLDGFHVQTKTETLARTSLMFDVGALMGKPHSFYLGPGYEYWKNMFGTPATEAPGTKRSAATLNAEFHF</sequence>
<dbReference type="SUPFAM" id="SSF111364">
    <property type="entry name" value="Tsx-like channel"/>
    <property type="match status" value="1"/>
</dbReference>
<evidence type="ECO:0008006" key="4">
    <source>
        <dbReference type="Google" id="ProtNLM"/>
    </source>
</evidence>
<feature type="chain" id="PRO_5026331910" description="Outer envelope protein" evidence="1">
    <location>
        <begin position="26"/>
        <end position="281"/>
    </location>
</feature>
<keyword evidence="1" id="KW-0732">Signal</keyword>
<reference evidence="2 3" key="1">
    <citation type="submission" date="2019-11" db="EMBL/GenBank/DDBJ databases">
        <title>Novel species isolated from a subtropical stream in China.</title>
        <authorList>
            <person name="Lu H."/>
        </authorList>
    </citation>
    <scope>NUCLEOTIDE SEQUENCE [LARGE SCALE GENOMIC DNA]</scope>
    <source>
        <strain evidence="2 3">FT80W</strain>
    </source>
</reference>
<evidence type="ECO:0000313" key="3">
    <source>
        <dbReference type="Proteomes" id="UP000433309"/>
    </source>
</evidence>
<dbReference type="Proteomes" id="UP000433309">
    <property type="component" value="Unassembled WGS sequence"/>
</dbReference>
<keyword evidence="3" id="KW-1185">Reference proteome</keyword>
<dbReference type="AlphaFoldDB" id="A0A6I2L501"/>